<dbReference type="EC" id="2.1.1.213" evidence="13"/>
<dbReference type="HOGENOM" id="CLU_057819_1_0_2"/>
<evidence type="ECO:0000256" key="12">
    <source>
        <dbReference type="ARBA" id="ARBA00061338"/>
    </source>
</evidence>
<dbReference type="PANTHER" id="PTHR14911">
    <property type="entry name" value="THUMP DOMAIN-CONTAINING"/>
    <property type="match status" value="1"/>
</dbReference>
<comment type="function">
    <text evidence="11">Catalyzes the adenosylmethionine-dependent methylation of the exocyclic amino group (N(2)) of guanosine at position 10 of various tRNAs. Acts via a two-step process that leads to the formation of either N(2)-monomethyl (m(2)G) or N(2)-dimethylguanosine (m(2)(2)G).</text>
</comment>
<evidence type="ECO:0000256" key="14">
    <source>
        <dbReference type="ARBA" id="ARBA00082665"/>
    </source>
</evidence>
<name>F2KMW0_ARCVS</name>
<dbReference type="eggNOG" id="arCOG00047">
    <property type="taxonomic scope" value="Archaea"/>
</dbReference>
<evidence type="ECO:0000256" key="13">
    <source>
        <dbReference type="ARBA" id="ARBA00066936"/>
    </source>
</evidence>
<dbReference type="Pfam" id="PF01170">
    <property type="entry name" value="UPF0020"/>
    <property type="match status" value="1"/>
</dbReference>
<dbReference type="EMBL" id="CP002588">
    <property type="protein sequence ID" value="AEA46134.1"/>
    <property type="molecule type" value="Genomic_DNA"/>
</dbReference>
<keyword evidence="9" id="KW-0694">RNA-binding</keyword>
<dbReference type="InterPro" id="IPR029063">
    <property type="entry name" value="SAM-dependent_MTases_sf"/>
</dbReference>
<keyword evidence="5 16" id="KW-0489">Methyltransferase</keyword>
<dbReference type="CDD" id="cd02440">
    <property type="entry name" value="AdoMet_MTases"/>
    <property type="match status" value="1"/>
</dbReference>
<evidence type="ECO:0000256" key="5">
    <source>
        <dbReference type="ARBA" id="ARBA00022603"/>
    </source>
</evidence>
<dbReference type="Proteomes" id="UP000008136">
    <property type="component" value="Chromosome"/>
</dbReference>
<evidence type="ECO:0000256" key="1">
    <source>
        <dbReference type="ARBA" id="ARBA00004496"/>
    </source>
</evidence>
<comment type="catalytic activity">
    <reaction evidence="10">
        <text>guanosine(10) in tRNA + 2 S-adenosyl-L-methionine = N(2)-dimethylguanosine(10) in tRNA + 2 S-adenosyl-L-homocysteine + 2 H(+)</text>
        <dbReference type="Rhea" id="RHEA:43124"/>
        <dbReference type="Rhea" id="RHEA-COMP:10355"/>
        <dbReference type="Rhea" id="RHEA-COMP:10358"/>
        <dbReference type="ChEBI" id="CHEBI:15378"/>
        <dbReference type="ChEBI" id="CHEBI:57856"/>
        <dbReference type="ChEBI" id="CHEBI:59789"/>
        <dbReference type="ChEBI" id="CHEBI:74269"/>
        <dbReference type="ChEBI" id="CHEBI:74513"/>
        <dbReference type="EC" id="2.1.1.213"/>
    </reaction>
</comment>
<keyword evidence="7" id="KW-0949">S-adenosyl-L-methionine</keyword>
<keyword evidence="17" id="KW-1185">Reference proteome</keyword>
<dbReference type="GO" id="GO:0005737">
    <property type="term" value="C:cytoplasm"/>
    <property type="evidence" value="ECO:0007669"/>
    <property type="project" value="UniProtKB-SubCell"/>
</dbReference>
<accession>F2KMW0</accession>
<dbReference type="AlphaFoldDB" id="F2KMW0"/>
<comment type="subcellular location">
    <subcellularLocation>
        <location evidence="1">Cytoplasm</location>
    </subcellularLocation>
</comment>
<dbReference type="InterPro" id="IPR000241">
    <property type="entry name" value="RlmKL-like_Mtase"/>
</dbReference>
<evidence type="ECO:0000256" key="10">
    <source>
        <dbReference type="ARBA" id="ARBA00051883"/>
    </source>
</evidence>
<protein>
    <recommendedName>
        <fullName evidence="13">tRNA (guanine(10)-N(2))-dimethyltransferase</fullName>
        <ecNumber evidence="13">2.1.1.213</ecNumber>
    </recommendedName>
    <alternativeName>
        <fullName evidence="14">tRNA:G10 dimethyltransferase</fullName>
    </alternativeName>
</protein>
<gene>
    <name evidence="16" type="ordered locus">Arcve_0093</name>
</gene>
<dbReference type="OrthoDB" id="7080at2157"/>
<keyword evidence="6" id="KW-0808">Transferase</keyword>
<keyword evidence="3" id="KW-0963">Cytoplasm</keyword>
<dbReference type="GO" id="GO:0000049">
    <property type="term" value="F:tRNA binding"/>
    <property type="evidence" value="ECO:0007669"/>
    <property type="project" value="UniProtKB-KW"/>
</dbReference>
<dbReference type="GO" id="GO:0030488">
    <property type="term" value="P:tRNA methylation"/>
    <property type="evidence" value="ECO:0007669"/>
    <property type="project" value="TreeGrafter"/>
</dbReference>
<evidence type="ECO:0000256" key="9">
    <source>
        <dbReference type="ARBA" id="ARBA00022884"/>
    </source>
</evidence>
<dbReference type="RefSeq" id="WP_013682810.1">
    <property type="nucleotide sequence ID" value="NC_015320.1"/>
</dbReference>
<dbReference type="KEGG" id="ave:Arcve_0093"/>
<evidence type="ECO:0000256" key="4">
    <source>
        <dbReference type="ARBA" id="ARBA00022555"/>
    </source>
</evidence>
<keyword evidence="8" id="KW-0819">tRNA processing</keyword>
<dbReference type="SUPFAM" id="SSF143437">
    <property type="entry name" value="THUMP domain-like"/>
    <property type="match status" value="1"/>
</dbReference>
<evidence type="ECO:0000256" key="8">
    <source>
        <dbReference type="ARBA" id="ARBA00022694"/>
    </source>
</evidence>
<comment type="subunit">
    <text evidence="2">Monomer.</text>
</comment>
<reference evidence="16 17" key="1">
    <citation type="submission" date="2011-03" db="EMBL/GenBank/DDBJ databases">
        <title>The complete genome of Archaeoglobus veneficus SNP6.</title>
        <authorList>
            <consortium name="US DOE Joint Genome Institute (JGI-PGF)"/>
            <person name="Lucas S."/>
            <person name="Copeland A."/>
            <person name="Lapidus A."/>
            <person name="Bruce D."/>
            <person name="Goodwin L."/>
            <person name="Pitluck S."/>
            <person name="Kyrpides N."/>
            <person name="Mavromatis K."/>
            <person name="Pagani I."/>
            <person name="Ivanova N."/>
            <person name="Mikhailova N."/>
            <person name="Lu M."/>
            <person name="Detter J.C."/>
            <person name="Tapia R."/>
            <person name="Han C."/>
            <person name="Land M."/>
            <person name="Hauser L."/>
            <person name="Markowitz V."/>
            <person name="Cheng J.-F."/>
            <person name="Hugenholtz P."/>
            <person name="Woyke T."/>
            <person name="Wu D."/>
            <person name="Spring S."/>
            <person name="Brambilla E."/>
            <person name="Klenk H.-P."/>
            <person name="Eisen J.A."/>
        </authorList>
    </citation>
    <scope>NUCLEOTIDE SEQUENCE [LARGE SCALE GENOMIC DNA]</scope>
    <source>
        <strain>SNP6</strain>
    </source>
</reference>
<keyword evidence="4" id="KW-0820">tRNA-binding</keyword>
<feature type="domain" description="Ribosomal RNA large subunit methyltransferase K/L-like methyltransferase" evidence="15">
    <location>
        <begin position="145"/>
        <end position="309"/>
    </location>
</feature>
<dbReference type="GO" id="GO:0160101">
    <property type="term" value="F:tRNA (guanine(10)-N2)-dimethyltransferase activity"/>
    <property type="evidence" value="ECO:0007669"/>
    <property type="project" value="UniProtKB-EC"/>
</dbReference>
<evidence type="ECO:0000313" key="16">
    <source>
        <dbReference type="EMBL" id="AEA46134.1"/>
    </source>
</evidence>
<sequence>MKYAFLLSGDLPEIAFGEIRYLFGPAELDIRVAVAEAIDSLFPRLALSHEVIELITVCEWHELEEVFANMSLPPQPLCVRVKKVKPVSIKSHELERKLGAVLWRRGAKISVSSPRSIVKVYLAEKAYVGLLCHVTDTKQFEERHPNRRPYFRPGVILPRLSRALVNIAIGSGLLLDPMCGTGGFLMEAGLMNLDYIGVEAFEEIARGCALNLRHYGLHASVLCGDARKLPLKDESVDGITTDFPYLQSSKSYGTLEDLYRNSLPEFSRVLKKGCRAVLVSNLDVEDMISEHFKILDIFRYRVHGSLTRRIYVCKKC</sequence>
<evidence type="ECO:0000256" key="11">
    <source>
        <dbReference type="ARBA" id="ARBA00054380"/>
    </source>
</evidence>
<evidence type="ECO:0000256" key="3">
    <source>
        <dbReference type="ARBA" id="ARBA00022490"/>
    </source>
</evidence>
<evidence type="ECO:0000256" key="7">
    <source>
        <dbReference type="ARBA" id="ARBA00022691"/>
    </source>
</evidence>
<dbReference type="SUPFAM" id="SSF53335">
    <property type="entry name" value="S-adenosyl-L-methionine-dependent methyltransferases"/>
    <property type="match status" value="1"/>
</dbReference>
<dbReference type="GeneID" id="10393185"/>
<evidence type="ECO:0000259" key="15">
    <source>
        <dbReference type="Pfam" id="PF01170"/>
    </source>
</evidence>
<dbReference type="PANTHER" id="PTHR14911:SF21">
    <property type="entry name" value="N2-METHYLGUANOSINE TRNA METHYLTRANSFERASE"/>
    <property type="match status" value="1"/>
</dbReference>
<dbReference type="STRING" id="693661.Arcve_0093"/>
<dbReference type="CDD" id="cd11715">
    <property type="entry name" value="THUMP_AdoMetMT"/>
    <property type="match status" value="1"/>
</dbReference>
<evidence type="ECO:0000256" key="6">
    <source>
        <dbReference type="ARBA" id="ARBA00022679"/>
    </source>
</evidence>
<evidence type="ECO:0000256" key="2">
    <source>
        <dbReference type="ARBA" id="ARBA00011245"/>
    </source>
</evidence>
<proteinExistence type="inferred from homology"/>
<organism evidence="16 17">
    <name type="scientific">Archaeoglobus veneficus (strain DSM 11195 / SNP6)</name>
    <dbReference type="NCBI Taxonomy" id="693661"/>
    <lineage>
        <taxon>Archaea</taxon>
        <taxon>Methanobacteriati</taxon>
        <taxon>Methanobacteriota</taxon>
        <taxon>Archaeoglobi</taxon>
        <taxon>Archaeoglobales</taxon>
        <taxon>Archaeoglobaceae</taxon>
        <taxon>Archaeoglobus</taxon>
    </lineage>
</organism>
<comment type="similarity">
    <text evidence="12">Belongs to the methyltransferase superfamily. Trm-G10 family.</text>
</comment>
<dbReference type="FunFam" id="3.40.50.150:FF:000251">
    <property type="entry name" value="Putative RNA methylase"/>
    <property type="match status" value="1"/>
</dbReference>
<evidence type="ECO:0000313" key="17">
    <source>
        <dbReference type="Proteomes" id="UP000008136"/>
    </source>
</evidence>
<dbReference type="Gene3D" id="3.40.50.150">
    <property type="entry name" value="Vaccinia Virus protein VP39"/>
    <property type="match status" value="1"/>
</dbReference>